<evidence type="ECO:0000313" key="4">
    <source>
        <dbReference type="EMBL" id="KAG0655353.1"/>
    </source>
</evidence>
<dbReference type="GO" id="GO:0006351">
    <property type="term" value="P:DNA-templated transcription"/>
    <property type="evidence" value="ECO:0007669"/>
    <property type="project" value="InterPro"/>
</dbReference>
<dbReference type="CDD" id="cd12148">
    <property type="entry name" value="fungal_TF_MHR"/>
    <property type="match status" value="1"/>
</dbReference>
<dbReference type="PROSITE" id="PS00463">
    <property type="entry name" value="ZN2_CY6_FUNGAL_1"/>
    <property type="match status" value="1"/>
</dbReference>
<dbReference type="GO" id="GO:0000981">
    <property type="term" value="F:DNA-binding transcription factor activity, RNA polymerase II-specific"/>
    <property type="evidence" value="ECO:0007669"/>
    <property type="project" value="InterPro"/>
</dbReference>
<dbReference type="PANTHER" id="PTHR31668:SF10">
    <property type="entry name" value="ZN(II)2CYS6 TRANSCRIPTION FACTOR (EUROFUNG)"/>
    <property type="match status" value="1"/>
</dbReference>
<feature type="compositionally biased region" description="Low complexity" evidence="2">
    <location>
        <begin position="112"/>
        <end position="128"/>
    </location>
</feature>
<dbReference type="GO" id="GO:0008270">
    <property type="term" value="F:zinc ion binding"/>
    <property type="evidence" value="ECO:0007669"/>
    <property type="project" value="InterPro"/>
</dbReference>
<organism evidence="4 5">
    <name type="scientific">Rhodotorula mucilaginosa</name>
    <name type="common">Yeast</name>
    <name type="synonym">Rhodotorula rubra</name>
    <dbReference type="NCBI Taxonomy" id="5537"/>
    <lineage>
        <taxon>Eukaryota</taxon>
        <taxon>Fungi</taxon>
        <taxon>Dikarya</taxon>
        <taxon>Basidiomycota</taxon>
        <taxon>Pucciniomycotina</taxon>
        <taxon>Microbotryomycetes</taxon>
        <taxon>Sporidiobolales</taxon>
        <taxon>Sporidiobolaceae</taxon>
        <taxon>Rhodotorula</taxon>
    </lineage>
</organism>
<dbReference type="InterPro" id="IPR001138">
    <property type="entry name" value="Zn2Cys6_DnaBD"/>
</dbReference>
<name>A0A9P6VUI5_RHOMI</name>
<dbReference type="GO" id="GO:0001080">
    <property type="term" value="P:nitrogen catabolite activation of transcription from RNA polymerase II promoter"/>
    <property type="evidence" value="ECO:0007669"/>
    <property type="project" value="TreeGrafter"/>
</dbReference>
<dbReference type="OrthoDB" id="2123952at2759"/>
<evidence type="ECO:0000256" key="1">
    <source>
        <dbReference type="ARBA" id="ARBA00023242"/>
    </source>
</evidence>
<feature type="region of interest" description="Disordered" evidence="2">
    <location>
        <begin position="1"/>
        <end position="49"/>
    </location>
</feature>
<feature type="region of interest" description="Disordered" evidence="2">
    <location>
        <begin position="682"/>
        <end position="794"/>
    </location>
</feature>
<evidence type="ECO:0000256" key="2">
    <source>
        <dbReference type="SAM" id="MobiDB-lite"/>
    </source>
</evidence>
<feature type="region of interest" description="Disordered" evidence="2">
    <location>
        <begin position="865"/>
        <end position="888"/>
    </location>
</feature>
<evidence type="ECO:0000259" key="3">
    <source>
        <dbReference type="PROSITE" id="PS00463"/>
    </source>
</evidence>
<evidence type="ECO:0000313" key="5">
    <source>
        <dbReference type="Proteomes" id="UP000777482"/>
    </source>
</evidence>
<dbReference type="InterPro" id="IPR007219">
    <property type="entry name" value="XnlR_reg_dom"/>
</dbReference>
<dbReference type="EMBL" id="PUHQ01000123">
    <property type="protein sequence ID" value="KAG0655353.1"/>
    <property type="molecule type" value="Genomic_DNA"/>
</dbReference>
<feature type="region of interest" description="Disordered" evidence="2">
    <location>
        <begin position="94"/>
        <end position="137"/>
    </location>
</feature>
<dbReference type="GO" id="GO:0005634">
    <property type="term" value="C:nucleus"/>
    <property type="evidence" value="ECO:0007669"/>
    <property type="project" value="TreeGrafter"/>
</dbReference>
<gene>
    <name evidence="4" type="ORF">C6P46_001050</name>
</gene>
<proteinExistence type="predicted"/>
<accession>A0A9P6VUI5</accession>
<dbReference type="SMART" id="SM00906">
    <property type="entry name" value="Fungal_trans"/>
    <property type="match status" value="1"/>
</dbReference>
<keyword evidence="5" id="KW-1185">Reference proteome</keyword>
<feature type="compositionally biased region" description="Low complexity" evidence="2">
    <location>
        <begin position="8"/>
        <end position="22"/>
    </location>
</feature>
<feature type="compositionally biased region" description="Low complexity" evidence="2">
    <location>
        <begin position="683"/>
        <end position="697"/>
    </location>
</feature>
<keyword evidence="1" id="KW-0539">Nucleus</keyword>
<dbReference type="Proteomes" id="UP000777482">
    <property type="component" value="Unassembled WGS sequence"/>
</dbReference>
<comment type="caution">
    <text evidence="4">The sequence shown here is derived from an EMBL/GenBank/DDBJ whole genome shotgun (WGS) entry which is preliminary data.</text>
</comment>
<feature type="compositionally biased region" description="Pro residues" evidence="2">
    <location>
        <begin position="778"/>
        <end position="788"/>
    </location>
</feature>
<feature type="domain" description="Zn(2)-C6 fungal-type" evidence="3">
    <location>
        <begin position="49"/>
        <end position="79"/>
    </location>
</feature>
<dbReference type="CDD" id="cd00067">
    <property type="entry name" value="GAL4"/>
    <property type="match status" value="1"/>
</dbReference>
<protein>
    <recommendedName>
        <fullName evidence="3">Zn(2)-C6 fungal-type domain-containing protein</fullName>
    </recommendedName>
</protein>
<dbReference type="PANTHER" id="PTHR31668">
    <property type="entry name" value="GLUCOSE TRANSPORT TRANSCRIPTION REGULATOR RGT1-RELATED-RELATED"/>
    <property type="match status" value="1"/>
</dbReference>
<feature type="compositionally biased region" description="Pro residues" evidence="2">
    <location>
        <begin position="724"/>
        <end position="736"/>
    </location>
</feature>
<dbReference type="GO" id="GO:0003677">
    <property type="term" value="F:DNA binding"/>
    <property type="evidence" value="ECO:0007669"/>
    <property type="project" value="InterPro"/>
</dbReference>
<dbReference type="Pfam" id="PF04082">
    <property type="entry name" value="Fungal_trans"/>
    <property type="match status" value="1"/>
</dbReference>
<dbReference type="InterPro" id="IPR050797">
    <property type="entry name" value="Carb_Metab_Trans_Reg"/>
</dbReference>
<dbReference type="AlphaFoldDB" id="A0A9P6VUI5"/>
<sequence>MQAPELRQPQASLAPPAASSPLDKGDSSTAGNAAMQASGRARRSRRDRPCDLCRRQKHICVIPVRGDPCKACQSRKRPCTFDDPPTTRVRKFKTALASSEEPERGQRDQEQTVTPSVPGTGSSSTASGSRKRPRSRGSIFSASLSSLSSSSTSGFSLVSSVLDLVRTSREPPKETDDRHATQSDLFVPANTDCAEQSYISSTAFSDLTFSVEDSHESRFPGDVGFRQVSNDPAMPVFFISPPTLMYGYLAPESQRLWQSACSVLGPGAPRRLIEIYLSRSQPALPVLGMQTFAQTEPTDLAAKGVSYALLTSLIAHATSYASRVYEIRSVHKHLWRQVILPLEDEFRKPSFQTIQTAIVILTSRPAINVAQNHIAMGRVVTAAQLLGLHLDPSAWRVSPSERSLRKRLWWTLLVHDKWRTLWYGRPRCIAVDDWSVPMPTLADLELPDNPTRAQRSSADSYIAWCGLTAVLDPLITDFYTARATSTVRSVEDRLAILEKHAMRLRGFEAELPAELRDLPSSEEKPSEPAASGVRSFQLCKLGVEMTLLRLTSATFAQPTVAQVINAARATISLSHGLVEFLEQLLPAEFDTFWAPYCSFIISAAGAHLLRTAIAVGTLDATLRNTAGVLFARLVVTLTSSHHAAHWDVASLALDRIATLLRSLDGQLPELAPLLQLFGAPNHAPSSAAPRPTTATRAQDVFSSPTTLDREEEERSSDLATSSAAPPPAPFLSPPQRAPAGLPFLGSGGGSGGVRTSRDPPQPPLAPPILERASGSSLPLPPHYSPPPQSSSTTTFLPSAVTLSTAANNSNSHDFADLHAATMSSPMSDQLDPLWWMNTDILSLPDHFGTLPDLFDQAFLGHGGGAGASPGVSHEVTGNGGRRQGEEEEDEMQMMTGLEAIAAAAAVAVHEDPLGTGTRRNDVADEEEEQVDSAFNRHHHMHAAARGGKGAGAGGMSGTPITMIGADGLFDLRGFLENGSGLTTTAAGRQQQQQQQ</sequence>
<reference evidence="4 5" key="1">
    <citation type="submission" date="2020-11" db="EMBL/GenBank/DDBJ databases">
        <title>Kefir isolates.</title>
        <authorList>
            <person name="Marcisauskas S."/>
            <person name="Kim Y."/>
            <person name="Blasche S."/>
        </authorList>
    </citation>
    <scope>NUCLEOTIDE SEQUENCE [LARGE SCALE GENOMIC DNA]</scope>
    <source>
        <strain evidence="4 5">KR</strain>
    </source>
</reference>
<feature type="compositionally biased region" description="Basic and acidic residues" evidence="2">
    <location>
        <begin position="101"/>
        <end position="110"/>
    </location>
</feature>